<reference evidence="3 5" key="2">
    <citation type="submission" date="2013-03" db="EMBL/GenBank/DDBJ databases">
        <title>The Genome Sequence of Enterococcus moraviensis BAA-383 (PacBio/Illumina hybrid assembly).</title>
        <authorList>
            <consortium name="The Broad Institute Genomics Platform"/>
            <consortium name="The Broad Institute Genome Sequencing Center for Infectious Disease"/>
            <person name="Earl A."/>
            <person name="Russ C."/>
            <person name="Gilmore M."/>
            <person name="Surin D."/>
            <person name="Walker B."/>
            <person name="Young S."/>
            <person name="Zeng Q."/>
            <person name="Gargeya S."/>
            <person name="Fitzgerald M."/>
            <person name="Haas B."/>
            <person name="Abouelleil A."/>
            <person name="Allen A.W."/>
            <person name="Alvarado L."/>
            <person name="Arachchi H.M."/>
            <person name="Berlin A.M."/>
            <person name="Chapman S.B."/>
            <person name="Gainer-Dewar J."/>
            <person name="Goldberg J."/>
            <person name="Griggs A."/>
            <person name="Gujja S."/>
            <person name="Hansen M."/>
            <person name="Howarth C."/>
            <person name="Imamovic A."/>
            <person name="Ireland A."/>
            <person name="Larimer J."/>
            <person name="McCowan C."/>
            <person name="Murphy C."/>
            <person name="Pearson M."/>
            <person name="Poon T.W."/>
            <person name="Priest M."/>
            <person name="Roberts A."/>
            <person name="Saif S."/>
            <person name="Shea T."/>
            <person name="Sisk P."/>
            <person name="Sykes S."/>
            <person name="Wortman J."/>
            <person name="Nusbaum C."/>
            <person name="Birren B."/>
        </authorList>
    </citation>
    <scope>NUCLEOTIDE SEQUENCE [LARGE SCALE GENOMIC DNA]</scope>
    <source>
        <strain evidence="3 5">ATCC BAA-383</strain>
    </source>
</reference>
<gene>
    <name evidence="3" type="ORF">I586_02611</name>
    <name evidence="2" type="ORF">UAY_03279</name>
</gene>
<dbReference type="EMBL" id="AJAS01000026">
    <property type="protein sequence ID" value="EOH95853.1"/>
    <property type="molecule type" value="Genomic_DNA"/>
</dbReference>
<dbReference type="RefSeq" id="WP_010766588.1">
    <property type="nucleotide sequence ID" value="NZ_ASWB01000003.1"/>
</dbReference>
<comment type="caution">
    <text evidence="2">The sequence shown here is derived from an EMBL/GenBank/DDBJ whole genome shotgun (WGS) entry which is preliminary data.</text>
</comment>
<dbReference type="Proteomes" id="UP000013781">
    <property type="component" value="Unassembled WGS sequence"/>
</dbReference>
<dbReference type="PATRIC" id="fig|1158609.3.peg.3199"/>
<sequence length="160" mass="18019">MENKHSTDGIAEDLIRSFVQVASAEMHAKTLLEKRVSELENGLIDLETDLESQLQKIADFKEEIITLAEVRRTDMLYLFELYGSRGDKEKWCTVKHLAMAMMTAFEAWQASDHDEVLLSAALTKNKLFIKAITQFLGVEITECAACFADIIKGGENVDET</sequence>
<proteinExistence type="predicted"/>
<evidence type="ECO:0000313" key="3">
    <source>
        <dbReference type="EMBL" id="EOT66340.1"/>
    </source>
</evidence>
<accession>R2QL01</accession>
<dbReference type="Proteomes" id="UP000014157">
    <property type="component" value="Unassembled WGS sequence"/>
</dbReference>
<reference evidence="2 4" key="1">
    <citation type="submission" date="2013-02" db="EMBL/GenBank/DDBJ databases">
        <title>The Genome Sequence of Enterococcus moraviensis BAA-383.</title>
        <authorList>
            <consortium name="The Broad Institute Genome Sequencing Platform"/>
            <consortium name="The Broad Institute Genome Sequencing Center for Infectious Disease"/>
            <person name="Earl A.M."/>
            <person name="Gilmore M.S."/>
            <person name="Lebreton F."/>
            <person name="Walker B."/>
            <person name="Young S.K."/>
            <person name="Zeng Q."/>
            <person name="Gargeya S."/>
            <person name="Fitzgerald M."/>
            <person name="Haas B."/>
            <person name="Abouelleil A."/>
            <person name="Alvarado L."/>
            <person name="Arachchi H.M."/>
            <person name="Berlin A.M."/>
            <person name="Chapman S.B."/>
            <person name="Dewar J."/>
            <person name="Goldberg J."/>
            <person name="Griggs A."/>
            <person name="Gujja S."/>
            <person name="Hansen M."/>
            <person name="Howarth C."/>
            <person name="Imamovic A."/>
            <person name="Larimer J."/>
            <person name="McCowan C."/>
            <person name="Murphy C."/>
            <person name="Neiman D."/>
            <person name="Pearson M."/>
            <person name="Priest M."/>
            <person name="Roberts A."/>
            <person name="Saif S."/>
            <person name="Shea T."/>
            <person name="Sisk P."/>
            <person name="Sykes S."/>
            <person name="Wortman J."/>
            <person name="Nusbaum C."/>
            <person name="Birren B."/>
        </authorList>
    </citation>
    <scope>NUCLEOTIDE SEQUENCE [LARGE SCALE GENOMIC DNA]</scope>
    <source>
        <strain evidence="2 4">ATCC BAA-383</strain>
    </source>
</reference>
<dbReference type="STRING" id="155617.RV09_GL002367"/>
<organism evidence="2 4">
    <name type="scientific">Enterococcus moraviensis ATCC BAA-383</name>
    <dbReference type="NCBI Taxonomy" id="1158609"/>
    <lineage>
        <taxon>Bacteria</taxon>
        <taxon>Bacillati</taxon>
        <taxon>Bacillota</taxon>
        <taxon>Bacilli</taxon>
        <taxon>Lactobacillales</taxon>
        <taxon>Enterococcaceae</taxon>
        <taxon>Enterococcus</taxon>
    </lineage>
</organism>
<protein>
    <recommendedName>
        <fullName evidence="6">Phage protein</fullName>
    </recommendedName>
</protein>
<keyword evidence="5" id="KW-1185">Reference proteome</keyword>
<dbReference type="AlphaFoldDB" id="R2QL01"/>
<dbReference type="OrthoDB" id="2183818at2"/>
<name>R2QL01_9ENTE</name>
<dbReference type="HOGENOM" id="CLU_1632819_0_0_9"/>
<dbReference type="EMBL" id="ASWB01000003">
    <property type="protein sequence ID" value="EOT66340.1"/>
    <property type="molecule type" value="Genomic_DNA"/>
</dbReference>
<dbReference type="eggNOG" id="ENOG50305Z5">
    <property type="taxonomic scope" value="Bacteria"/>
</dbReference>
<evidence type="ECO:0008006" key="6">
    <source>
        <dbReference type="Google" id="ProtNLM"/>
    </source>
</evidence>
<evidence type="ECO:0000313" key="4">
    <source>
        <dbReference type="Proteomes" id="UP000013781"/>
    </source>
</evidence>
<keyword evidence="1" id="KW-0175">Coiled coil</keyword>
<feature type="coiled-coil region" evidence="1">
    <location>
        <begin position="29"/>
        <end position="63"/>
    </location>
</feature>
<evidence type="ECO:0000313" key="5">
    <source>
        <dbReference type="Proteomes" id="UP000014157"/>
    </source>
</evidence>
<evidence type="ECO:0000313" key="2">
    <source>
        <dbReference type="EMBL" id="EOH95853.1"/>
    </source>
</evidence>
<evidence type="ECO:0000256" key="1">
    <source>
        <dbReference type="SAM" id="Coils"/>
    </source>
</evidence>